<dbReference type="STRING" id="29845.A0A1V6RL77"/>
<evidence type="ECO:0000313" key="5">
    <source>
        <dbReference type="Proteomes" id="UP000191518"/>
    </source>
</evidence>
<dbReference type="EMBL" id="MDYP01000040">
    <property type="protein sequence ID" value="OQE02204.1"/>
    <property type="molecule type" value="Genomic_DNA"/>
</dbReference>
<dbReference type="Proteomes" id="UP000191518">
    <property type="component" value="Unassembled WGS sequence"/>
</dbReference>
<dbReference type="PANTHER" id="PTHR11496">
    <property type="entry name" value="ALCOHOL DEHYDROGENASE"/>
    <property type="match status" value="1"/>
</dbReference>
<organism evidence="4 5">
    <name type="scientific">Penicillium vulpinum</name>
    <dbReference type="NCBI Taxonomy" id="29845"/>
    <lineage>
        <taxon>Eukaryota</taxon>
        <taxon>Fungi</taxon>
        <taxon>Dikarya</taxon>
        <taxon>Ascomycota</taxon>
        <taxon>Pezizomycotina</taxon>
        <taxon>Eurotiomycetes</taxon>
        <taxon>Eurotiomycetidae</taxon>
        <taxon>Eurotiales</taxon>
        <taxon>Aspergillaceae</taxon>
        <taxon>Penicillium</taxon>
    </lineage>
</organism>
<evidence type="ECO:0000313" key="4">
    <source>
        <dbReference type="EMBL" id="OQE02204.1"/>
    </source>
</evidence>
<dbReference type="AlphaFoldDB" id="A0A1V6RL77"/>
<name>A0A1V6RL77_9EURO</name>
<feature type="domain" description="Alcohol dehydrogenase iron-type/glycerol dehydrogenase GldA" evidence="2">
    <location>
        <begin position="30"/>
        <end position="197"/>
    </location>
</feature>
<dbReference type="OrthoDB" id="339764at2759"/>
<dbReference type="GO" id="GO:0046872">
    <property type="term" value="F:metal ion binding"/>
    <property type="evidence" value="ECO:0007669"/>
    <property type="project" value="InterPro"/>
</dbReference>
<dbReference type="InterPro" id="IPR039697">
    <property type="entry name" value="Alcohol_dehydrogenase_Fe"/>
</dbReference>
<protein>
    <submittedName>
        <fullName evidence="4">Uncharacterized protein</fullName>
    </submittedName>
</protein>
<reference evidence="5" key="1">
    <citation type="journal article" date="2017" name="Nat. Microbiol.">
        <title>Global analysis of biosynthetic gene clusters reveals vast potential of secondary metabolite production in Penicillium species.</title>
        <authorList>
            <person name="Nielsen J.C."/>
            <person name="Grijseels S."/>
            <person name="Prigent S."/>
            <person name="Ji B."/>
            <person name="Dainat J."/>
            <person name="Nielsen K.F."/>
            <person name="Frisvad J.C."/>
            <person name="Workman M."/>
            <person name="Nielsen J."/>
        </authorList>
    </citation>
    <scope>NUCLEOTIDE SEQUENCE [LARGE SCALE GENOMIC DNA]</scope>
    <source>
        <strain evidence="5">IBT 29486</strain>
    </source>
</reference>
<accession>A0A1V6RL77</accession>
<dbReference type="Gene3D" id="1.20.1090.10">
    <property type="entry name" value="Dehydroquinate synthase-like - alpha domain"/>
    <property type="match status" value="1"/>
</dbReference>
<sequence length="413" mass="44297">MSSFFTAEVCKPAFEHKQTPMLSYGLPFPEACAKHVGSTFKASRVLIIVSKSIATNTSALGRLQNALGTLVVSIRVGISAHTPISECVDIINQVEDHEIDCIITLGAGSITDGAKLIRFALANGALTQEAVNSLWGGRSHNPEKRANINQPTIPLISIPTSLSGGEYSSIAGATDDLSRAKRIFEPGVTPDLVIQDPELCQTTPQHVWLSSGVRSIDHCVEALCSLESKDEVDKFAERGLCNLIEGLLVCKAGSADLHAYHRCQLGVVDAMQASTSGVPMGASHAIGHQLGPLSIGHGETSCILLPAVCKFNAIKRVNHEKQQAVAEKLMGLSVVQELIGMKGLQRENLELSDILDVVIRQLGMPRTLAEVGVGRDKLDLLAENSLHDPWITTNPFPITKKDQVLDILEMVVG</sequence>
<dbReference type="Pfam" id="PF25137">
    <property type="entry name" value="ADH_Fe_C"/>
    <property type="match status" value="1"/>
</dbReference>
<gene>
    <name evidence="4" type="ORF">PENVUL_c040G00124</name>
</gene>
<keyword evidence="1" id="KW-0560">Oxidoreductase</keyword>
<evidence type="ECO:0000256" key="1">
    <source>
        <dbReference type="ARBA" id="ARBA00023002"/>
    </source>
</evidence>
<comment type="caution">
    <text evidence="4">The sequence shown here is derived from an EMBL/GenBank/DDBJ whole genome shotgun (WGS) entry which is preliminary data.</text>
</comment>
<dbReference type="PANTHER" id="PTHR11496:SF107">
    <property type="entry name" value="ALCOHOL DEHYDROGENASE, PUTATIVE (AFU_ORTHOLOGUE AFUA_1G06800)-RELATED"/>
    <property type="match status" value="1"/>
</dbReference>
<dbReference type="GO" id="GO:0004022">
    <property type="term" value="F:alcohol dehydrogenase (NAD+) activity"/>
    <property type="evidence" value="ECO:0007669"/>
    <property type="project" value="TreeGrafter"/>
</dbReference>
<evidence type="ECO:0000259" key="3">
    <source>
        <dbReference type="Pfam" id="PF25137"/>
    </source>
</evidence>
<dbReference type="SUPFAM" id="SSF56796">
    <property type="entry name" value="Dehydroquinate synthase-like"/>
    <property type="match status" value="1"/>
</dbReference>
<dbReference type="Pfam" id="PF00465">
    <property type="entry name" value="Fe-ADH"/>
    <property type="match status" value="1"/>
</dbReference>
<dbReference type="InterPro" id="IPR001670">
    <property type="entry name" value="ADH_Fe/GldA"/>
</dbReference>
<dbReference type="GO" id="GO:0005739">
    <property type="term" value="C:mitochondrion"/>
    <property type="evidence" value="ECO:0007669"/>
    <property type="project" value="TreeGrafter"/>
</dbReference>
<proteinExistence type="predicted"/>
<evidence type="ECO:0000259" key="2">
    <source>
        <dbReference type="Pfam" id="PF00465"/>
    </source>
</evidence>
<keyword evidence="5" id="KW-1185">Reference proteome</keyword>
<dbReference type="InterPro" id="IPR056798">
    <property type="entry name" value="ADH_Fe_C"/>
</dbReference>
<dbReference type="CDD" id="cd08192">
    <property type="entry name" value="MAR-like"/>
    <property type="match status" value="1"/>
</dbReference>
<feature type="domain" description="Fe-containing alcohol dehydrogenase-like C-terminal" evidence="3">
    <location>
        <begin position="210"/>
        <end position="409"/>
    </location>
</feature>
<dbReference type="Gene3D" id="3.40.50.1970">
    <property type="match status" value="1"/>
</dbReference>